<name>A0A1I3FZR0_SELRU</name>
<dbReference type="InterPro" id="IPR039368">
    <property type="entry name" value="AHAS_TPP"/>
</dbReference>
<comment type="similarity">
    <text evidence="3 14">Belongs to the TPP enzyme family.</text>
</comment>
<keyword evidence="6" id="KW-0285">Flavoprotein</keyword>
<dbReference type="CDD" id="cd07035">
    <property type="entry name" value="TPP_PYR_POX_like"/>
    <property type="match status" value="1"/>
</dbReference>
<dbReference type="InterPro" id="IPR011766">
    <property type="entry name" value="TPP_enzyme_TPP-bd"/>
</dbReference>
<dbReference type="FunFam" id="3.40.50.970:FF:000016">
    <property type="entry name" value="Acetolactate synthase"/>
    <property type="match status" value="1"/>
</dbReference>
<evidence type="ECO:0000256" key="1">
    <source>
        <dbReference type="ARBA" id="ARBA00004974"/>
    </source>
</evidence>
<dbReference type="InterPro" id="IPR012001">
    <property type="entry name" value="Thiamin_PyroP_enz_TPP-bd_dom"/>
</dbReference>
<dbReference type="GO" id="GO:0005948">
    <property type="term" value="C:acetolactate synthase complex"/>
    <property type="evidence" value="ECO:0007669"/>
    <property type="project" value="TreeGrafter"/>
</dbReference>
<keyword evidence="8 14" id="KW-0479">Metal-binding</keyword>
<dbReference type="InterPro" id="IPR012846">
    <property type="entry name" value="Acetolactate_synth_lsu"/>
</dbReference>
<keyword evidence="9" id="KW-0274">FAD</keyword>
<dbReference type="InterPro" id="IPR012000">
    <property type="entry name" value="Thiamin_PyroP_enz_cen_dom"/>
</dbReference>
<gene>
    <name evidence="18" type="ORF">SAMN04487861_11856</name>
</gene>
<dbReference type="EC" id="2.2.1.6" evidence="4 14"/>
<protein>
    <recommendedName>
        <fullName evidence="4 14">Acetolactate synthase</fullName>
        <ecNumber evidence="4 14">2.2.1.6</ecNumber>
    </recommendedName>
</protein>
<dbReference type="GO" id="GO:0009099">
    <property type="term" value="P:L-valine biosynthetic process"/>
    <property type="evidence" value="ECO:0007669"/>
    <property type="project" value="UniProtKB-UniPathway"/>
</dbReference>
<dbReference type="Gene3D" id="3.40.50.1220">
    <property type="entry name" value="TPP-binding domain"/>
    <property type="match status" value="1"/>
</dbReference>
<dbReference type="GO" id="GO:0000287">
    <property type="term" value="F:magnesium ion binding"/>
    <property type="evidence" value="ECO:0007669"/>
    <property type="project" value="UniProtKB-UniRule"/>
</dbReference>
<dbReference type="PANTHER" id="PTHR18968">
    <property type="entry name" value="THIAMINE PYROPHOSPHATE ENZYMES"/>
    <property type="match status" value="1"/>
</dbReference>
<evidence type="ECO:0000256" key="12">
    <source>
        <dbReference type="ARBA" id="ARBA00023304"/>
    </source>
</evidence>
<dbReference type="NCBIfam" id="TIGR00118">
    <property type="entry name" value="acolac_lg"/>
    <property type="match status" value="1"/>
</dbReference>
<evidence type="ECO:0000256" key="11">
    <source>
        <dbReference type="ARBA" id="ARBA00023052"/>
    </source>
</evidence>
<dbReference type="InterPro" id="IPR029035">
    <property type="entry name" value="DHS-like_NAD/FAD-binding_dom"/>
</dbReference>
<sequence length="564" mass="61222">MLMNGAQAVLESLKREGVDVVFGYPGGAVLTLYDAVYKMKFPHVLTRHEQGAVHAADGYARATGKVGVVFATSGPGATNLITGIATACTDSVPLVCITGQVANPYIGKDSFQEADIFGITTPITKHNYLVKDVKELPRVLKEAFFIARTGRPGPVVIDVAKDVFDTKFDYEYPETVQLRGYSGEYTGSEAEIDAVVEAVKQAERPLLFVGGGVVGSEMAGEVRKIAQLLGVPVTTTLLGLGVVPADHKGFLGFAGMHGSYAANMSIQQCDLLLCIGMRFSDRVTGKVSGFAPKAKVVHFELDRAEVNKNVVADYRVLGDLRWSLPLFKEKLSATGRAFAAEYKDWLEHAVAMSEERPFSYREEGDLIKPGALIRKVSELSDEDTIAVTDVGQHQMWAAQFFDVYKPRHFLTSGGQGTMGYGLPAAMGAKIGKPDSKVVLFTGDGSIMMNCQEFATIADNDIDVKVIIVHNCILGMVGQWQRLFYNHHYSQSELKGKTDFVKLAEAMGLKGYRLTAKEELESRLPAILAEKGPALIDVLIPEEEDVLPMVPGGKRLDQMVLGGSK</sequence>
<dbReference type="SUPFAM" id="SSF52467">
    <property type="entry name" value="DHS-like NAD/FAD-binding domain"/>
    <property type="match status" value="1"/>
</dbReference>
<reference evidence="18 19" key="1">
    <citation type="submission" date="2016-10" db="EMBL/GenBank/DDBJ databases">
        <authorList>
            <person name="de Groot N.N."/>
        </authorList>
    </citation>
    <scope>NUCLEOTIDE SEQUENCE [LARGE SCALE GENOMIC DNA]</scope>
    <source>
        <strain evidence="18 19">Z108</strain>
    </source>
</reference>
<evidence type="ECO:0000259" key="16">
    <source>
        <dbReference type="Pfam" id="PF02775"/>
    </source>
</evidence>
<dbReference type="Pfam" id="PF00205">
    <property type="entry name" value="TPP_enzyme_M"/>
    <property type="match status" value="1"/>
</dbReference>
<evidence type="ECO:0000259" key="17">
    <source>
        <dbReference type="Pfam" id="PF02776"/>
    </source>
</evidence>
<evidence type="ECO:0000256" key="13">
    <source>
        <dbReference type="ARBA" id="ARBA00048670"/>
    </source>
</evidence>
<proteinExistence type="inferred from homology"/>
<comment type="cofactor">
    <cofactor evidence="14">
        <name>Mg(2+)</name>
        <dbReference type="ChEBI" id="CHEBI:18420"/>
    </cofactor>
    <text evidence="14">Binds 1 Mg(2+) ion per subunit.</text>
</comment>
<dbReference type="GO" id="GO:0050660">
    <property type="term" value="F:flavin adenine dinucleotide binding"/>
    <property type="evidence" value="ECO:0007669"/>
    <property type="project" value="InterPro"/>
</dbReference>
<dbReference type="FunFam" id="3.40.50.970:FF:000007">
    <property type="entry name" value="Acetolactate synthase"/>
    <property type="match status" value="1"/>
</dbReference>
<evidence type="ECO:0000313" key="19">
    <source>
        <dbReference type="Proteomes" id="UP000183639"/>
    </source>
</evidence>
<dbReference type="InterPro" id="IPR029061">
    <property type="entry name" value="THDP-binding"/>
</dbReference>
<dbReference type="GO" id="GO:0003984">
    <property type="term" value="F:acetolactate synthase activity"/>
    <property type="evidence" value="ECO:0007669"/>
    <property type="project" value="UniProtKB-EC"/>
</dbReference>
<dbReference type="AlphaFoldDB" id="A0A1I3FZR0"/>
<keyword evidence="5 14" id="KW-0028">Amino-acid biosynthesis</keyword>
<evidence type="ECO:0000256" key="10">
    <source>
        <dbReference type="ARBA" id="ARBA00022842"/>
    </source>
</evidence>
<evidence type="ECO:0000256" key="3">
    <source>
        <dbReference type="ARBA" id="ARBA00007812"/>
    </source>
</evidence>
<dbReference type="GO" id="GO:0030976">
    <property type="term" value="F:thiamine pyrophosphate binding"/>
    <property type="evidence" value="ECO:0007669"/>
    <property type="project" value="UniProtKB-UniRule"/>
</dbReference>
<feature type="domain" description="Thiamine pyrophosphate enzyme TPP-binding" evidence="16">
    <location>
        <begin position="389"/>
        <end position="537"/>
    </location>
</feature>
<keyword evidence="11 14" id="KW-0786">Thiamine pyrophosphate</keyword>
<dbReference type="CDD" id="cd02015">
    <property type="entry name" value="TPP_AHAS"/>
    <property type="match status" value="1"/>
</dbReference>
<accession>A0A1I3FZR0</accession>
<evidence type="ECO:0000256" key="8">
    <source>
        <dbReference type="ARBA" id="ARBA00022723"/>
    </source>
</evidence>
<dbReference type="PANTHER" id="PTHR18968:SF13">
    <property type="entry name" value="ACETOLACTATE SYNTHASE CATALYTIC SUBUNIT, MITOCHONDRIAL"/>
    <property type="match status" value="1"/>
</dbReference>
<dbReference type="InterPro" id="IPR000399">
    <property type="entry name" value="TPP-bd_CS"/>
</dbReference>
<evidence type="ECO:0000256" key="7">
    <source>
        <dbReference type="ARBA" id="ARBA00022679"/>
    </source>
</evidence>
<evidence type="ECO:0000256" key="6">
    <source>
        <dbReference type="ARBA" id="ARBA00022630"/>
    </source>
</evidence>
<comment type="catalytic activity">
    <reaction evidence="13 14">
        <text>2 pyruvate + H(+) = (2S)-2-acetolactate + CO2</text>
        <dbReference type="Rhea" id="RHEA:25249"/>
        <dbReference type="ChEBI" id="CHEBI:15361"/>
        <dbReference type="ChEBI" id="CHEBI:15378"/>
        <dbReference type="ChEBI" id="CHEBI:16526"/>
        <dbReference type="ChEBI" id="CHEBI:58476"/>
        <dbReference type="EC" id="2.2.1.6"/>
    </reaction>
</comment>
<comment type="pathway">
    <text evidence="2 14">Amino-acid biosynthesis; L-valine biosynthesis; L-valine from pyruvate: step 1/4.</text>
</comment>
<dbReference type="UniPathway" id="UPA00047">
    <property type="reaction ID" value="UER00055"/>
</dbReference>
<evidence type="ECO:0000256" key="5">
    <source>
        <dbReference type="ARBA" id="ARBA00022605"/>
    </source>
</evidence>
<evidence type="ECO:0000259" key="15">
    <source>
        <dbReference type="Pfam" id="PF00205"/>
    </source>
</evidence>
<dbReference type="Proteomes" id="UP000183639">
    <property type="component" value="Unassembled WGS sequence"/>
</dbReference>
<dbReference type="FunFam" id="3.40.50.1220:FF:000008">
    <property type="entry name" value="Acetolactate synthase"/>
    <property type="match status" value="1"/>
</dbReference>
<dbReference type="Pfam" id="PF02776">
    <property type="entry name" value="TPP_enzyme_N"/>
    <property type="match status" value="1"/>
</dbReference>
<feature type="domain" description="Thiamine pyrophosphate enzyme central" evidence="15">
    <location>
        <begin position="192"/>
        <end position="324"/>
    </location>
</feature>
<evidence type="ECO:0000256" key="9">
    <source>
        <dbReference type="ARBA" id="ARBA00022827"/>
    </source>
</evidence>
<keyword evidence="12 14" id="KW-0100">Branched-chain amino acid biosynthesis</keyword>
<organism evidence="18 19">
    <name type="scientific">Selenomonas ruminantium</name>
    <dbReference type="NCBI Taxonomy" id="971"/>
    <lineage>
        <taxon>Bacteria</taxon>
        <taxon>Bacillati</taxon>
        <taxon>Bacillota</taxon>
        <taxon>Negativicutes</taxon>
        <taxon>Selenomonadales</taxon>
        <taxon>Selenomonadaceae</taxon>
        <taxon>Selenomonas</taxon>
    </lineage>
</organism>
<dbReference type="UniPathway" id="UPA00049">
    <property type="reaction ID" value="UER00059"/>
</dbReference>
<evidence type="ECO:0000256" key="4">
    <source>
        <dbReference type="ARBA" id="ARBA00013145"/>
    </source>
</evidence>
<comment type="cofactor">
    <cofactor evidence="14">
        <name>thiamine diphosphate</name>
        <dbReference type="ChEBI" id="CHEBI:58937"/>
    </cofactor>
    <text evidence="14">Binds 1 thiamine pyrophosphate per subunit.</text>
</comment>
<evidence type="ECO:0000313" key="18">
    <source>
        <dbReference type="EMBL" id="SFI16710.1"/>
    </source>
</evidence>
<dbReference type="Gene3D" id="3.40.50.970">
    <property type="match status" value="2"/>
</dbReference>
<dbReference type="GO" id="GO:0009097">
    <property type="term" value="P:isoleucine biosynthetic process"/>
    <property type="evidence" value="ECO:0007669"/>
    <property type="project" value="UniProtKB-UniPathway"/>
</dbReference>
<dbReference type="EMBL" id="FOQK01000018">
    <property type="protein sequence ID" value="SFI16710.1"/>
    <property type="molecule type" value="Genomic_DNA"/>
</dbReference>
<dbReference type="InterPro" id="IPR045229">
    <property type="entry name" value="TPP_enz"/>
</dbReference>
<dbReference type="PROSITE" id="PS00187">
    <property type="entry name" value="TPP_ENZYMES"/>
    <property type="match status" value="1"/>
</dbReference>
<evidence type="ECO:0000256" key="14">
    <source>
        <dbReference type="RuleBase" id="RU003591"/>
    </source>
</evidence>
<evidence type="ECO:0000256" key="2">
    <source>
        <dbReference type="ARBA" id="ARBA00005025"/>
    </source>
</evidence>
<keyword evidence="7 14" id="KW-0808">Transferase</keyword>
<dbReference type="Pfam" id="PF02775">
    <property type="entry name" value="TPP_enzyme_C"/>
    <property type="match status" value="1"/>
</dbReference>
<keyword evidence="10 14" id="KW-0460">Magnesium</keyword>
<comment type="pathway">
    <text evidence="1 14">Amino-acid biosynthesis; L-isoleucine biosynthesis; L-isoleucine from 2-oxobutanoate: step 1/4.</text>
</comment>
<feature type="domain" description="Thiamine pyrophosphate enzyme N-terminal TPP-binding" evidence="17">
    <location>
        <begin position="3"/>
        <end position="117"/>
    </location>
</feature>
<dbReference type="SUPFAM" id="SSF52518">
    <property type="entry name" value="Thiamin diphosphate-binding fold (THDP-binding)"/>
    <property type="match status" value="2"/>
</dbReference>